<dbReference type="Pfam" id="PF02836">
    <property type="entry name" value="Glyco_hydro_2_C"/>
    <property type="match status" value="2"/>
</dbReference>
<evidence type="ECO:0008006" key="6">
    <source>
        <dbReference type="Google" id="ProtNLM"/>
    </source>
</evidence>
<dbReference type="PANTHER" id="PTHR10066:SF67">
    <property type="entry name" value="BETA-GLUCURONIDASE"/>
    <property type="match status" value="1"/>
</dbReference>
<dbReference type="InterPro" id="IPR006104">
    <property type="entry name" value="Glyco_hydro_2_N"/>
</dbReference>
<reference evidence="5" key="1">
    <citation type="journal article" date="2013" name="Nature">
        <title>Pan genome of the phytoplankton Emiliania underpins its global distribution.</title>
        <authorList>
            <person name="Read B.A."/>
            <person name="Kegel J."/>
            <person name="Klute M.J."/>
            <person name="Kuo A."/>
            <person name="Lefebvre S.C."/>
            <person name="Maumus F."/>
            <person name="Mayer C."/>
            <person name="Miller J."/>
            <person name="Monier A."/>
            <person name="Salamov A."/>
            <person name="Young J."/>
            <person name="Aguilar M."/>
            <person name="Claverie J.M."/>
            <person name="Frickenhaus S."/>
            <person name="Gonzalez K."/>
            <person name="Herman E.K."/>
            <person name="Lin Y.C."/>
            <person name="Napier J."/>
            <person name="Ogata H."/>
            <person name="Sarno A.F."/>
            <person name="Shmutz J."/>
            <person name="Schroeder D."/>
            <person name="de Vargas C."/>
            <person name="Verret F."/>
            <person name="von Dassow P."/>
            <person name="Valentin K."/>
            <person name="Van de Peer Y."/>
            <person name="Wheeler G."/>
            <person name="Dacks J.B."/>
            <person name="Delwiche C.F."/>
            <person name="Dyhrman S.T."/>
            <person name="Glockner G."/>
            <person name="John U."/>
            <person name="Richards T."/>
            <person name="Worden A.Z."/>
            <person name="Zhang X."/>
            <person name="Grigoriev I.V."/>
            <person name="Allen A.E."/>
            <person name="Bidle K."/>
            <person name="Borodovsky M."/>
            <person name="Bowler C."/>
            <person name="Brownlee C."/>
            <person name="Cock J.M."/>
            <person name="Elias M."/>
            <person name="Gladyshev V.N."/>
            <person name="Groth M."/>
            <person name="Guda C."/>
            <person name="Hadaegh A."/>
            <person name="Iglesias-Rodriguez M.D."/>
            <person name="Jenkins J."/>
            <person name="Jones B.M."/>
            <person name="Lawson T."/>
            <person name="Leese F."/>
            <person name="Lindquist E."/>
            <person name="Lobanov A."/>
            <person name="Lomsadze A."/>
            <person name="Malik S.B."/>
            <person name="Marsh M.E."/>
            <person name="Mackinder L."/>
            <person name="Mock T."/>
            <person name="Mueller-Roeber B."/>
            <person name="Pagarete A."/>
            <person name="Parker M."/>
            <person name="Probert I."/>
            <person name="Quesneville H."/>
            <person name="Raines C."/>
            <person name="Rensing S.A."/>
            <person name="Riano-Pachon D.M."/>
            <person name="Richier S."/>
            <person name="Rokitta S."/>
            <person name="Shiraiwa Y."/>
            <person name="Soanes D.M."/>
            <person name="van der Giezen M."/>
            <person name="Wahlund T.M."/>
            <person name="Williams B."/>
            <person name="Wilson W."/>
            <person name="Wolfe G."/>
            <person name="Wurch L.L."/>
        </authorList>
    </citation>
    <scope>NUCLEOTIDE SEQUENCE</scope>
</reference>
<name>A0A0D3IIW5_EMIH1</name>
<dbReference type="GO" id="GO:0005975">
    <property type="term" value="P:carbohydrate metabolic process"/>
    <property type="evidence" value="ECO:0007669"/>
    <property type="project" value="InterPro"/>
</dbReference>
<dbReference type="RefSeq" id="XP_005763629.1">
    <property type="nucleotide sequence ID" value="XM_005763572.1"/>
</dbReference>
<sequence>MADTWGTLRPSDSAHRRCTQLDGLWAFIADHKDDGHASGFCSGLPESGRTPIAVPASWNEQLPELDSFLGPAWYERTVWAPLGLTPRQRVCLRFGSVNYSCEVYFNGERAGAHEGGHLPFEVDVTCLLRSSGEPNLLVLRVDGRLEPTHVPPGGGWGAMAPGCFPRASFDFYPFCGVQRLEDLTAGAASAASVVMRCRCGTGVSRALDADGAPIDSYEQRLGLRTVEASDDGLLLNGEPVSSRSALPHPVGAVLVRDHACLRWVGASQLVPHRALPGFLPYQTRYPNPIGANSYRTAHYPYSEVDLDLADEHGLLARPTCVARQASCLLVVSESPCVGLSFADAPAIVCNEPGGPQSVPTAEAKRQQTEALLELVALARAEGTRLVTFANIPEHCDEANRACDFLSLNEYVGWYYDVGKPLAEIGRQLEAKFVALEAEFVALHADFRKPIMVSECGADTLPGCHMMAPGLWSEEFQAGLLEVYTELERKLPFVFGVHVWNLADFRTPQMHLRAAGLNHKGVFTRLREPKLAAHMLRRAWRP</sequence>
<protein>
    <recommendedName>
        <fullName evidence="6">Glycoside hydrolase family 2 catalytic domain-containing protein</fullName>
    </recommendedName>
</protein>
<dbReference type="eggNOG" id="KOG2024">
    <property type="taxonomic scope" value="Eukaryota"/>
</dbReference>
<dbReference type="GO" id="GO:0019391">
    <property type="term" value="P:glucuronoside catabolic process"/>
    <property type="evidence" value="ECO:0007669"/>
    <property type="project" value="TreeGrafter"/>
</dbReference>
<dbReference type="PaxDb" id="2903-EOD11200"/>
<dbReference type="InterPro" id="IPR006103">
    <property type="entry name" value="Glyco_hydro_2_cat"/>
</dbReference>
<dbReference type="PANTHER" id="PTHR10066">
    <property type="entry name" value="BETA-GLUCURONIDASE"/>
    <property type="match status" value="1"/>
</dbReference>
<dbReference type="KEGG" id="ehx:EMIHUDRAFT_120413"/>
<feature type="domain" description="Glycoside hydrolase family 2 catalytic" evidence="2">
    <location>
        <begin position="289"/>
        <end position="315"/>
    </location>
</feature>
<dbReference type="HOGENOM" id="CLU_006501_6_3_1"/>
<organism evidence="4 5">
    <name type="scientific">Emiliania huxleyi (strain CCMP1516)</name>
    <dbReference type="NCBI Taxonomy" id="280463"/>
    <lineage>
        <taxon>Eukaryota</taxon>
        <taxon>Haptista</taxon>
        <taxon>Haptophyta</taxon>
        <taxon>Prymnesiophyceae</taxon>
        <taxon>Isochrysidales</taxon>
        <taxon>Noelaerhabdaceae</taxon>
        <taxon>Emiliania</taxon>
    </lineage>
</organism>
<dbReference type="Pfam" id="PF02837">
    <property type="entry name" value="Glyco_hydro_2_N"/>
    <property type="match status" value="1"/>
</dbReference>
<feature type="domain" description="Glycosyl hydrolases family 2 sugar binding" evidence="3">
    <location>
        <begin position="20"/>
        <end position="138"/>
    </location>
</feature>
<dbReference type="AlphaFoldDB" id="A0A0D3IIW5"/>
<dbReference type="SUPFAM" id="SSF49785">
    <property type="entry name" value="Galactose-binding domain-like"/>
    <property type="match status" value="1"/>
</dbReference>
<dbReference type="GO" id="GO:0030246">
    <property type="term" value="F:carbohydrate binding"/>
    <property type="evidence" value="ECO:0007669"/>
    <property type="project" value="TreeGrafter"/>
</dbReference>
<evidence type="ECO:0000313" key="4">
    <source>
        <dbReference type="EnsemblProtists" id="EOD11200"/>
    </source>
</evidence>
<dbReference type="EnsemblProtists" id="EOD11200">
    <property type="protein sequence ID" value="EOD11200"/>
    <property type="gene ID" value="EMIHUDRAFT_120413"/>
</dbReference>
<comment type="similarity">
    <text evidence="1">Belongs to the glycosyl hydrolase 2 family.</text>
</comment>
<dbReference type="GO" id="GO:0004566">
    <property type="term" value="F:beta-glucuronidase activity"/>
    <property type="evidence" value="ECO:0007669"/>
    <property type="project" value="TreeGrafter"/>
</dbReference>
<dbReference type="SUPFAM" id="SSF51445">
    <property type="entry name" value="(Trans)glycosidases"/>
    <property type="match status" value="1"/>
</dbReference>
<dbReference type="InterPro" id="IPR017853">
    <property type="entry name" value="GH"/>
</dbReference>
<evidence type="ECO:0000256" key="1">
    <source>
        <dbReference type="ARBA" id="ARBA00007401"/>
    </source>
</evidence>
<dbReference type="InterPro" id="IPR008979">
    <property type="entry name" value="Galactose-bd-like_sf"/>
</dbReference>
<reference evidence="4" key="2">
    <citation type="submission" date="2024-10" db="UniProtKB">
        <authorList>
            <consortium name="EnsemblProtists"/>
        </authorList>
    </citation>
    <scope>IDENTIFICATION</scope>
</reference>
<feature type="domain" description="Glycoside hydrolase family 2 catalytic" evidence="2">
    <location>
        <begin position="378"/>
        <end position="540"/>
    </location>
</feature>
<evidence type="ECO:0000259" key="2">
    <source>
        <dbReference type="Pfam" id="PF02836"/>
    </source>
</evidence>
<accession>A0A0D3IIW5</accession>
<evidence type="ECO:0000259" key="3">
    <source>
        <dbReference type="Pfam" id="PF02837"/>
    </source>
</evidence>
<evidence type="ECO:0000313" key="5">
    <source>
        <dbReference type="Proteomes" id="UP000013827"/>
    </source>
</evidence>
<dbReference type="GeneID" id="17257349"/>
<keyword evidence="5" id="KW-1185">Reference proteome</keyword>
<dbReference type="Gene3D" id="3.20.20.80">
    <property type="entry name" value="Glycosidases"/>
    <property type="match status" value="2"/>
</dbReference>
<dbReference type="OMA" id="FCRITIA"/>
<dbReference type="Gene3D" id="2.60.120.260">
    <property type="entry name" value="Galactose-binding domain-like"/>
    <property type="match status" value="1"/>
</dbReference>
<proteinExistence type="inferred from homology"/>
<dbReference type="Proteomes" id="UP000013827">
    <property type="component" value="Unassembled WGS sequence"/>
</dbReference>